<accession>A0A1G2BMS0</accession>
<dbReference type="AlphaFoldDB" id="A0A1G2BMS0"/>
<sequence length="251" mass="28005">MKKILAFFFNGLIQISFAFGFVSTLIATAVQMRIGNNVLCEMWIGTGILFMTYSLMRGYLATKSPWYNVMNRVHRFDKKYLLGRDDRPQLDVTVFVKTMKTVLACAWMIFALTSIGSVITFERSEAASSREAQTQPPYVAPFYADDSLVDSNVRELAKVTELPSAIPGSNIGFLRVRSTSRNMTFTIPVGLPCNLEVGSPVQVRLLNHMQWSASDSNGRIFDRNFEAIRVLDLPSGSVCTFEPAPTETSAN</sequence>
<evidence type="ECO:0000313" key="3">
    <source>
        <dbReference type="Proteomes" id="UP000177817"/>
    </source>
</evidence>
<reference evidence="2 3" key="1">
    <citation type="journal article" date="2016" name="Nat. Commun.">
        <title>Thousands of microbial genomes shed light on interconnected biogeochemical processes in an aquifer system.</title>
        <authorList>
            <person name="Anantharaman K."/>
            <person name="Brown C.T."/>
            <person name="Hug L.A."/>
            <person name="Sharon I."/>
            <person name="Castelle C.J."/>
            <person name="Probst A.J."/>
            <person name="Thomas B.C."/>
            <person name="Singh A."/>
            <person name="Wilkins M.J."/>
            <person name="Karaoz U."/>
            <person name="Brodie E.L."/>
            <person name="Williams K.H."/>
            <person name="Hubbard S.S."/>
            <person name="Banfield J.F."/>
        </authorList>
    </citation>
    <scope>NUCLEOTIDE SEQUENCE [LARGE SCALE GENOMIC DNA]</scope>
</reference>
<dbReference type="EMBL" id="MHKK01000028">
    <property type="protein sequence ID" value="OGY89630.1"/>
    <property type="molecule type" value="Genomic_DNA"/>
</dbReference>
<feature type="transmembrane region" description="Helical" evidence="1">
    <location>
        <begin position="42"/>
        <end position="60"/>
    </location>
</feature>
<feature type="transmembrane region" description="Helical" evidence="1">
    <location>
        <begin position="101"/>
        <end position="121"/>
    </location>
</feature>
<dbReference type="Proteomes" id="UP000177817">
    <property type="component" value="Unassembled WGS sequence"/>
</dbReference>
<feature type="transmembrane region" description="Helical" evidence="1">
    <location>
        <begin position="6"/>
        <end position="30"/>
    </location>
</feature>
<keyword evidence="1" id="KW-0472">Membrane</keyword>
<protein>
    <submittedName>
        <fullName evidence="2">Uncharacterized protein</fullName>
    </submittedName>
</protein>
<keyword evidence="1" id="KW-0812">Transmembrane</keyword>
<evidence type="ECO:0000256" key="1">
    <source>
        <dbReference type="SAM" id="Phobius"/>
    </source>
</evidence>
<evidence type="ECO:0000313" key="2">
    <source>
        <dbReference type="EMBL" id="OGY89630.1"/>
    </source>
</evidence>
<name>A0A1G2BMS0_9BACT</name>
<proteinExistence type="predicted"/>
<keyword evidence="1" id="KW-1133">Transmembrane helix</keyword>
<organism evidence="2 3">
    <name type="scientific">Candidatus Komeilibacteria bacterium RIFCSPHIGHO2_01_FULL_52_14</name>
    <dbReference type="NCBI Taxonomy" id="1798549"/>
    <lineage>
        <taxon>Bacteria</taxon>
        <taxon>Candidatus Komeiliibacteriota</taxon>
    </lineage>
</organism>
<comment type="caution">
    <text evidence="2">The sequence shown here is derived from an EMBL/GenBank/DDBJ whole genome shotgun (WGS) entry which is preliminary data.</text>
</comment>
<gene>
    <name evidence="2" type="ORF">A2677_03645</name>
</gene>